<evidence type="ECO:0000313" key="2">
    <source>
        <dbReference type="EMBL" id="RRT44118.1"/>
    </source>
</evidence>
<proteinExistence type="predicted"/>
<evidence type="ECO:0000256" key="1">
    <source>
        <dbReference type="SAM" id="MobiDB-lite"/>
    </source>
</evidence>
<dbReference type="Proteomes" id="UP000287651">
    <property type="component" value="Unassembled WGS sequence"/>
</dbReference>
<feature type="region of interest" description="Disordered" evidence="1">
    <location>
        <begin position="1"/>
        <end position="21"/>
    </location>
</feature>
<comment type="caution">
    <text evidence="2">The sequence shown here is derived from an EMBL/GenBank/DDBJ whole genome shotgun (WGS) entry which is preliminary data.</text>
</comment>
<accession>A0A426XX34</accession>
<organism evidence="2 3">
    <name type="scientific">Ensete ventricosum</name>
    <name type="common">Abyssinian banana</name>
    <name type="synonym">Musa ensete</name>
    <dbReference type="NCBI Taxonomy" id="4639"/>
    <lineage>
        <taxon>Eukaryota</taxon>
        <taxon>Viridiplantae</taxon>
        <taxon>Streptophyta</taxon>
        <taxon>Embryophyta</taxon>
        <taxon>Tracheophyta</taxon>
        <taxon>Spermatophyta</taxon>
        <taxon>Magnoliopsida</taxon>
        <taxon>Liliopsida</taxon>
        <taxon>Zingiberales</taxon>
        <taxon>Musaceae</taxon>
        <taxon>Ensete</taxon>
    </lineage>
</organism>
<protein>
    <submittedName>
        <fullName evidence="2">Uncharacterized protein</fullName>
    </submittedName>
</protein>
<dbReference type="EMBL" id="AMZH03016678">
    <property type="protein sequence ID" value="RRT44118.1"/>
    <property type="molecule type" value="Genomic_DNA"/>
</dbReference>
<gene>
    <name evidence="2" type="ORF">B296_00014418</name>
</gene>
<sequence>MAAGYDQGQPAREADDARKGWQTPAACWRLPVVAEPAGRSVARKGCHLPPVRAMLPVRKGATPVEVPPARAKRATGVVAPW</sequence>
<dbReference type="AlphaFoldDB" id="A0A426XX34"/>
<name>A0A426XX34_ENSVE</name>
<evidence type="ECO:0000313" key="3">
    <source>
        <dbReference type="Proteomes" id="UP000287651"/>
    </source>
</evidence>
<reference evidence="2 3" key="1">
    <citation type="journal article" date="2014" name="Agronomy (Basel)">
        <title>A Draft Genome Sequence for Ensete ventricosum, the Drought-Tolerant Tree Against Hunger.</title>
        <authorList>
            <person name="Harrison J."/>
            <person name="Moore K.A."/>
            <person name="Paszkiewicz K."/>
            <person name="Jones T."/>
            <person name="Grant M."/>
            <person name="Ambacheew D."/>
            <person name="Muzemil S."/>
            <person name="Studholme D.J."/>
        </authorList>
    </citation>
    <scope>NUCLEOTIDE SEQUENCE [LARGE SCALE GENOMIC DNA]</scope>
</reference>